<dbReference type="AlphaFoldDB" id="A0A2P5IAP4"/>
<proteinExistence type="predicted"/>
<organism evidence="1 2">
    <name type="scientific">Diaporthe helianthi</name>
    <dbReference type="NCBI Taxonomy" id="158607"/>
    <lineage>
        <taxon>Eukaryota</taxon>
        <taxon>Fungi</taxon>
        <taxon>Dikarya</taxon>
        <taxon>Ascomycota</taxon>
        <taxon>Pezizomycotina</taxon>
        <taxon>Sordariomycetes</taxon>
        <taxon>Sordariomycetidae</taxon>
        <taxon>Diaporthales</taxon>
        <taxon>Diaporthaceae</taxon>
        <taxon>Diaporthe</taxon>
    </lineage>
</organism>
<reference evidence="1" key="1">
    <citation type="submission" date="2017-09" db="EMBL/GenBank/DDBJ databases">
        <title>Polyketide synthases of a Diaporthe helianthi virulent isolate.</title>
        <authorList>
            <person name="Baroncelli R."/>
        </authorList>
    </citation>
    <scope>NUCLEOTIDE SEQUENCE [LARGE SCALE GENOMIC DNA]</scope>
    <source>
        <strain evidence="1">7/96</strain>
    </source>
</reference>
<comment type="caution">
    <text evidence="1">The sequence shown here is derived from an EMBL/GenBank/DDBJ whole genome shotgun (WGS) entry which is preliminary data.</text>
</comment>
<name>A0A2P5IAP4_DIAHE</name>
<keyword evidence="2" id="KW-1185">Reference proteome</keyword>
<dbReference type="Proteomes" id="UP000094444">
    <property type="component" value="Unassembled WGS sequence"/>
</dbReference>
<accession>A0A2P5IAP4</accession>
<gene>
    <name evidence="1" type="ORF">DHEL01_v202035</name>
</gene>
<protein>
    <submittedName>
        <fullName evidence="1">Uncharacterized protein</fullName>
    </submittedName>
</protein>
<dbReference type="InParanoid" id="A0A2P5IAP4"/>
<sequence length="92" mass="10426">MVTSLQNGFRLPGRNVARISKSPRHVPYAHNIDLAFIAIARTTPMLCPVLRQKISIRERWLQGQAYMVILASRHASNVQDSQEPVSLDELVF</sequence>
<evidence type="ECO:0000313" key="1">
    <source>
        <dbReference type="EMBL" id="POS79563.1"/>
    </source>
</evidence>
<evidence type="ECO:0000313" key="2">
    <source>
        <dbReference type="Proteomes" id="UP000094444"/>
    </source>
</evidence>
<dbReference type="EMBL" id="MAVT02000104">
    <property type="protein sequence ID" value="POS79563.1"/>
    <property type="molecule type" value="Genomic_DNA"/>
</dbReference>